<accession>A0A6B0V5H1</accession>
<protein>
    <submittedName>
        <fullName evidence="2">Putative secreted protein</fullName>
    </submittedName>
</protein>
<keyword evidence="1" id="KW-0732">Signal</keyword>
<proteinExistence type="predicted"/>
<dbReference type="AlphaFoldDB" id="A0A6B0V5H1"/>
<feature type="chain" id="PRO_5025390125" evidence="1">
    <location>
        <begin position="26"/>
        <end position="242"/>
    </location>
</feature>
<feature type="signal peptide" evidence="1">
    <location>
        <begin position="1"/>
        <end position="25"/>
    </location>
</feature>
<reference evidence="2" key="1">
    <citation type="submission" date="2019-12" db="EMBL/GenBank/DDBJ databases">
        <title>An insight into the sialome of adult female Ixodes ricinus ticks feeding for 6 days.</title>
        <authorList>
            <person name="Perner J."/>
            <person name="Ribeiro J.M.C."/>
        </authorList>
    </citation>
    <scope>NUCLEOTIDE SEQUENCE</scope>
    <source>
        <strain evidence="2">Semi-engorged</strain>
        <tissue evidence="2">Salivary glands</tissue>
    </source>
</reference>
<evidence type="ECO:0000313" key="2">
    <source>
        <dbReference type="EMBL" id="MXU97045.1"/>
    </source>
</evidence>
<organism evidence="2">
    <name type="scientific">Ixodes ricinus</name>
    <name type="common">Common tick</name>
    <name type="synonym">Acarus ricinus</name>
    <dbReference type="NCBI Taxonomy" id="34613"/>
    <lineage>
        <taxon>Eukaryota</taxon>
        <taxon>Metazoa</taxon>
        <taxon>Ecdysozoa</taxon>
        <taxon>Arthropoda</taxon>
        <taxon>Chelicerata</taxon>
        <taxon>Arachnida</taxon>
        <taxon>Acari</taxon>
        <taxon>Parasitiformes</taxon>
        <taxon>Ixodida</taxon>
        <taxon>Ixodoidea</taxon>
        <taxon>Ixodidae</taxon>
        <taxon>Ixodinae</taxon>
        <taxon>Ixodes</taxon>
    </lineage>
</organism>
<name>A0A6B0V5H1_IXORI</name>
<sequence>MMASSSSKWRSLISSFFIWVSTSRATSDLILRSSTAARCLALTAAAPRAAAAAVDSCASFTRRSLSVSGALGSSVSMASGSPSLGASSGAALPFSSAAASPPEAAPSTDAAEFSSELLGFSTLTSAEREGSVPSLPSSAFSDSSPVVATAAAVAPSAGSLSAVPAMPVMPRPALGFTLPSAAAVSTFLMWASKRADGTSSLILANSSMAALAADEATLGSTTEARKATVDMIGLPALENGMG</sequence>
<dbReference type="EMBL" id="GIFC01014962">
    <property type="protein sequence ID" value="MXU97045.1"/>
    <property type="molecule type" value="Transcribed_RNA"/>
</dbReference>
<evidence type="ECO:0000256" key="1">
    <source>
        <dbReference type="SAM" id="SignalP"/>
    </source>
</evidence>